<evidence type="ECO:0008006" key="6">
    <source>
        <dbReference type="Google" id="ProtNLM"/>
    </source>
</evidence>
<feature type="domain" description="GGDEF" evidence="3">
    <location>
        <begin position="425"/>
        <end position="558"/>
    </location>
</feature>
<dbReference type="SMART" id="SM00091">
    <property type="entry name" value="PAS"/>
    <property type="match status" value="1"/>
</dbReference>
<gene>
    <name evidence="4" type="ORF">GCM10009083_18680</name>
</gene>
<dbReference type="NCBIfam" id="TIGR00254">
    <property type="entry name" value="GGDEF"/>
    <property type="match status" value="1"/>
</dbReference>
<evidence type="ECO:0000259" key="2">
    <source>
        <dbReference type="PROSITE" id="PS50112"/>
    </source>
</evidence>
<feature type="transmembrane region" description="Helical" evidence="1">
    <location>
        <begin position="232"/>
        <end position="251"/>
    </location>
</feature>
<name>A0ABQ2CQ26_9GAMM</name>
<keyword evidence="1" id="KW-0472">Membrane</keyword>
<keyword evidence="5" id="KW-1185">Reference proteome</keyword>
<dbReference type="InterPro" id="IPR000014">
    <property type="entry name" value="PAS"/>
</dbReference>
<reference evidence="5" key="1">
    <citation type="journal article" date="2019" name="Int. J. Syst. Evol. Microbiol.">
        <title>The Global Catalogue of Microorganisms (GCM) 10K type strain sequencing project: providing services to taxonomists for standard genome sequencing and annotation.</title>
        <authorList>
            <consortium name="The Broad Institute Genomics Platform"/>
            <consortium name="The Broad Institute Genome Sequencing Center for Infectious Disease"/>
            <person name="Wu L."/>
            <person name="Ma J."/>
        </authorList>
    </citation>
    <scope>NUCLEOTIDE SEQUENCE [LARGE SCALE GENOMIC DNA]</scope>
    <source>
        <strain evidence="5">JCM 11590</strain>
    </source>
</reference>
<keyword evidence="1" id="KW-0812">Transmembrane</keyword>
<keyword evidence="1" id="KW-1133">Transmembrane helix</keyword>
<evidence type="ECO:0000313" key="4">
    <source>
        <dbReference type="EMBL" id="GGJ02093.1"/>
    </source>
</evidence>
<dbReference type="SMART" id="SM00267">
    <property type="entry name" value="GGDEF"/>
    <property type="match status" value="1"/>
</dbReference>
<dbReference type="CDD" id="cd01949">
    <property type="entry name" value="GGDEF"/>
    <property type="match status" value="1"/>
</dbReference>
<dbReference type="Pfam" id="PF00990">
    <property type="entry name" value="GGDEF"/>
    <property type="match status" value="1"/>
</dbReference>
<proteinExistence type="predicted"/>
<dbReference type="InterPro" id="IPR052155">
    <property type="entry name" value="Biofilm_reg_signaling"/>
</dbReference>
<feature type="transmembrane region" description="Helical" evidence="1">
    <location>
        <begin position="12"/>
        <end position="33"/>
    </location>
</feature>
<feature type="domain" description="PAS" evidence="2">
    <location>
        <begin position="278"/>
        <end position="330"/>
    </location>
</feature>
<dbReference type="PROSITE" id="PS50887">
    <property type="entry name" value="GGDEF"/>
    <property type="match status" value="1"/>
</dbReference>
<dbReference type="SUPFAM" id="SSF55785">
    <property type="entry name" value="PYP-like sensor domain (PAS domain)"/>
    <property type="match status" value="1"/>
</dbReference>
<dbReference type="Gene3D" id="3.30.450.20">
    <property type="entry name" value="PAS domain"/>
    <property type="match status" value="1"/>
</dbReference>
<evidence type="ECO:0000313" key="5">
    <source>
        <dbReference type="Proteomes" id="UP000633263"/>
    </source>
</evidence>
<comment type="caution">
    <text evidence="4">The sequence shown here is derived from an EMBL/GenBank/DDBJ whole genome shotgun (WGS) entry which is preliminary data.</text>
</comment>
<evidence type="ECO:0000256" key="1">
    <source>
        <dbReference type="SAM" id="Phobius"/>
    </source>
</evidence>
<dbReference type="EMBL" id="BMNN01000003">
    <property type="protein sequence ID" value="GGJ02093.1"/>
    <property type="molecule type" value="Genomic_DNA"/>
</dbReference>
<dbReference type="Gene3D" id="3.30.70.270">
    <property type="match status" value="1"/>
</dbReference>
<dbReference type="SUPFAM" id="SSF55073">
    <property type="entry name" value="Nucleotide cyclase"/>
    <property type="match status" value="1"/>
</dbReference>
<dbReference type="NCBIfam" id="TIGR00229">
    <property type="entry name" value="sensory_box"/>
    <property type="match status" value="1"/>
</dbReference>
<dbReference type="InterPro" id="IPR029787">
    <property type="entry name" value="Nucleotide_cyclase"/>
</dbReference>
<dbReference type="Pfam" id="PF13188">
    <property type="entry name" value="PAS_8"/>
    <property type="match status" value="1"/>
</dbReference>
<sequence>MHLSTTYRNRSFLQLVGVLLVAAFAGLFTLYYVTDVLDRYFTEHSAYLARQAINNESESLRREALAHARIAASYRLAGDTQRQIGALHYYYQRTGQQNVQIFAPDGRLVHGDPDSSTALNDAQRELLTPDRDSTDGSSVGLIRTPDGPALAAAAVIPSVEEHQAPPLLFVLAQPIDDYELLQLGFDYGLTDLHIADERAPPDSRLQLAYVDGSPLFLSWMAPTFGRELLHNLLPVILGSALVLALLVALIARDALRNAARLVASYNQLNASRSQLESSEKRFRDIAEAASDWLWETDDQLRLVYLSGRFEAITHYRISDWLGRPLSDILDCEGQALRDWLESGDTGVLRCSYTDQLGNQRIGQLASRPIMRDGLCIGYRGAASDITERVREQRQIEHLALHDPLTGLANRAQFQSYLDENLAAAQPLTLLSLDLDRFKQVNDSLGHAAGDAVLKEVSDRLRQYTRAQDLVGRLGGDEFVMIICGPISRDSLDQLSQRIIERLGQPMDYQGNEIHIGTSIGTASAPEHARDADELMRCADVALYQAKKAGRETWRHYSGG</sequence>
<evidence type="ECO:0000259" key="3">
    <source>
        <dbReference type="PROSITE" id="PS50887"/>
    </source>
</evidence>
<dbReference type="PANTHER" id="PTHR44757:SF10">
    <property type="entry name" value="MEMBRANE PROTEIN"/>
    <property type="match status" value="1"/>
</dbReference>
<dbReference type="Proteomes" id="UP000633263">
    <property type="component" value="Unassembled WGS sequence"/>
</dbReference>
<dbReference type="InterPro" id="IPR035965">
    <property type="entry name" value="PAS-like_dom_sf"/>
</dbReference>
<dbReference type="InterPro" id="IPR043128">
    <property type="entry name" value="Rev_trsase/Diguanyl_cyclase"/>
</dbReference>
<dbReference type="PANTHER" id="PTHR44757">
    <property type="entry name" value="DIGUANYLATE CYCLASE DGCP"/>
    <property type="match status" value="1"/>
</dbReference>
<organism evidence="4 5">
    <name type="scientific">Halopseudomonas pertucinogena</name>
    <dbReference type="NCBI Taxonomy" id="86175"/>
    <lineage>
        <taxon>Bacteria</taxon>
        <taxon>Pseudomonadati</taxon>
        <taxon>Pseudomonadota</taxon>
        <taxon>Gammaproteobacteria</taxon>
        <taxon>Pseudomonadales</taxon>
        <taxon>Pseudomonadaceae</taxon>
        <taxon>Halopseudomonas</taxon>
    </lineage>
</organism>
<dbReference type="PROSITE" id="PS50112">
    <property type="entry name" value="PAS"/>
    <property type="match status" value="1"/>
</dbReference>
<accession>A0ABQ2CQ26</accession>
<protein>
    <recommendedName>
        <fullName evidence="6">Diguanylate cyclase</fullName>
    </recommendedName>
</protein>
<dbReference type="InterPro" id="IPR000160">
    <property type="entry name" value="GGDEF_dom"/>
</dbReference>
<dbReference type="RefSeq" id="WP_188636353.1">
    <property type="nucleotide sequence ID" value="NZ_BMNN01000003.1"/>
</dbReference>